<organism evidence="7 8">
    <name type="scientific">Phaeosphaeria nodorum (strain SN15 / ATCC MYA-4574 / FGSC 10173)</name>
    <name type="common">Glume blotch fungus</name>
    <name type="synonym">Parastagonospora nodorum</name>
    <dbReference type="NCBI Taxonomy" id="321614"/>
    <lineage>
        <taxon>Eukaryota</taxon>
        <taxon>Fungi</taxon>
        <taxon>Dikarya</taxon>
        <taxon>Ascomycota</taxon>
        <taxon>Pezizomycotina</taxon>
        <taxon>Dothideomycetes</taxon>
        <taxon>Pleosporomycetidae</taxon>
        <taxon>Pleosporales</taxon>
        <taxon>Pleosporineae</taxon>
        <taxon>Phaeosphaeriaceae</taxon>
        <taxon>Parastagonospora</taxon>
    </lineage>
</organism>
<dbReference type="CDD" id="cd11065">
    <property type="entry name" value="CYP64-like"/>
    <property type="match status" value="1"/>
</dbReference>
<dbReference type="Gene3D" id="1.10.630.10">
    <property type="entry name" value="Cytochrome P450"/>
    <property type="match status" value="1"/>
</dbReference>
<dbReference type="GO" id="GO:0004497">
    <property type="term" value="F:monooxygenase activity"/>
    <property type="evidence" value="ECO:0007669"/>
    <property type="project" value="InterPro"/>
</dbReference>
<keyword evidence="6" id="KW-1133">Transmembrane helix</keyword>
<dbReference type="InterPro" id="IPR002401">
    <property type="entry name" value="Cyt_P450_E_grp-I"/>
</dbReference>
<dbReference type="PANTHER" id="PTHR46300:SF4">
    <property type="entry name" value="CYTOCHROME P450 98A3"/>
    <property type="match status" value="1"/>
</dbReference>
<dbReference type="PRINTS" id="PR00463">
    <property type="entry name" value="EP450I"/>
</dbReference>
<evidence type="ECO:0000256" key="4">
    <source>
        <dbReference type="ARBA" id="ARBA00023004"/>
    </source>
</evidence>
<evidence type="ECO:0000256" key="5">
    <source>
        <dbReference type="PIRSR" id="PIRSR602401-1"/>
    </source>
</evidence>
<evidence type="ECO:0008006" key="9">
    <source>
        <dbReference type="Google" id="ProtNLM"/>
    </source>
</evidence>
<keyword evidence="5" id="KW-0349">Heme</keyword>
<dbReference type="Proteomes" id="UP000663193">
    <property type="component" value="Chromosome 8"/>
</dbReference>
<dbReference type="AlphaFoldDB" id="A0A7U2F695"/>
<keyword evidence="6" id="KW-0812">Transmembrane</keyword>
<evidence type="ECO:0000313" key="7">
    <source>
        <dbReference type="EMBL" id="QRC98403.1"/>
    </source>
</evidence>
<evidence type="ECO:0000313" key="8">
    <source>
        <dbReference type="Proteomes" id="UP000663193"/>
    </source>
</evidence>
<keyword evidence="8" id="KW-1185">Reference proteome</keyword>
<keyword evidence="4 5" id="KW-0408">Iron</keyword>
<evidence type="ECO:0000256" key="2">
    <source>
        <dbReference type="ARBA" id="ARBA00022723"/>
    </source>
</evidence>
<protein>
    <recommendedName>
        <fullName evidence="9">Cytochrome P450</fullName>
    </recommendedName>
</protein>
<evidence type="ECO:0000256" key="1">
    <source>
        <dbReference type="ARBA" id="ARBA00010617"/>
    </source>
</evidence>
<name>A0A7U2F695_PHANO</name>
<dbReference type="EMBL" id="CP069030">
    <property type="protein sequence ID" value="QRC98403.1"/>
    <property type="molecule type" value="Genomic_DNA"/>
</dbReference>
<keyword evidence="2 5" id="KW-0479">Metal-binding</keyword>
<dbReference type="Pfam" id="PF00067">
    <property type="entry name" value="p450"/>
    <property type="match status" value="1"/>
</dbReference>
<dbReference type="GO" id="GO:0005506">
    <property type="term" value="F:iron ion binding"/>
    <property type="evidence" value="ECO:0007669"/>
    <property type="project" value="InterPro"/>
</dbReference>
<dbReference type="GO" id="GO:0016705">
    <property type="term" value="F:oxidoreductase activity, acting on paired donors, with incorporation or reduction of molecular oxygen"/>
    <property type="evidence" value="ECO:0007669"/>
    <property type="project" value="InterPro"/>
</dbReference>
<dbReference type="PANTHER" id="PTHR46300">
    <property type="entry name" value="P450, PUTATIVE (EUROFUNG)-RELATED-RELATED"/>
    <property type="match status" value="1"/>
</dbReference>
<keyword evidence="6" id="KW-0472">Membrane</keyword>
<feature type="binding site" description="axial binding residue" evidence="5">
    <location>
        <position position="459"/>
    </location>
    <ligand>
        <name>heme</name>
        <dbReference type="ChEBI" id="CHEBI:30413"/>
    </ligand>
    <ligandPart>
        <name>Fe</name>
        <dbReference type="ChEBI" id="CHEBI:18248"/>
    </ligandPart>
</feature>
<proteinExistence type="inferred from homology"/>
<comment type="similarity">
    <text evidence="1">Belongs to the cytochrome P450 family.</text>
</comment>
<feature type="transmembrane region" description="Helical" evidence="6">
    <location>
        <begin position="20"/>
        <end position="43"/>
    </location>
</feature>
<dbReference type="SUPFAM" id="SSF48264">
    <property type="entry name" value="Cytochrome P450"/>
    <property type="match status" value="1"/>
</dbReference>
<sequence length="553" mass="63377">MEPSDMDGNPSSEAPFWTQFASWITLPRILALLLLAFAVDYAWMLYTRWRMPPGPFPWPICGNTFSLPDNKPWYRFEKLSKEHNSPLITFWLGRRPSIWINDAWAADELLVKRAGIYNSRPRMLIFAELGAGQANLLHKYTYTKDQRDRFRILKKLTHFGVQGYRTFQDDENKVVVHDLLTSPEAFFTHFERYAASVVSIIGFGRRISTTTDPIITEVIGFMQAAAHAAVIAKDFPRVMESFPWVSTVSNWLAQRKVNMGSLVYASKHDSSARHGFFYALAQEANESEQDNYCKYLFREGPKYNLTPDELSNLAANLLGAGADTSSSTLITAVLAMRAFPETMKPGWEELNRVVGHDRSPGVGDELPYMRAFVKEVFRWRSVAIIGGTAHAPTQDDMWNGHLIPKGTWIQGNVWAIHHNEREFPEPDRFNPRRFLDTEDARPFPGEKGYMTFGWGRRSCNGQALAEQGTFLSVCRLIWAYKIEPAVDEDGNEVPVDIFAYTNGSNWRPEPFKVKFMPQSEAIKRTIEREGKQALENLSKYDRETKYRFSTFGR</sequence>
<accession>A0A7U2F695</accession>
<dbReference type="InterPro" id="IPR001128">
    <property type="entry name" value="Cyt_P450"/>
</dbReference>
<dbReference type="InterPro" id="IPR036396">
    <property type="entry name" value="Cyt_P450_sf"/>
</dbReference>
<evidence type="ECO:0000256" key="6">
    <source>
        <dbReference type="SAM" id="Phobius"/>
    </source>
</evidence>
<dbReference type="PRINTS" id="PR00385">
    <property type="entry name" value="P450"/>
</dbReference>
<dbReference type="InterPro" id="IPR050364">
    <property type="entry name" value="Cytochrome_P450_fung"/>
</dbReference>
<dbReference type="OrthoDB" id="2789670at2759"/>
<dbReference type="VEuPathDB" id="FungiDB:JI435_044670"/>
<comment type="cofactor">
    <cofactor evidence="5">
        <name>heme</name>
        <dbReference type="ChEBI" id="CHEBI:30413"/>
    </cofactor>
</comment>
<keyword evidence="3" id="KW-0560">Oxidoreductase</keyword>
<dbReference type="GO" id="GO:0020037">
    <property type="term" value="F:heme binding"/>
    <property type="evidence" value="ECO:0007669"/>
    <property type="project" value="InterPro"/>
</dbReference>
<evidence type="ECO:0000256" key="3">
    <source>
        <dbReference type="ARBA" id="ARBA00023002"/>
    </source>
</evidence>
<gene>
    <name evidence="7" type="ORF">JI435_044670</name>
</gene>
<reference evidence="8" key="1">
    <citation type="journal article" date="2021" name="BMC Genomics">
        <title>Chromosome-level genome assembly and manually-curated proteome of model necrotroph Parastagonospora nodorum Sn15 reveals a genome-wide trove of candidate effector homologs, and redundancy of virulence-related functions within an accessory chromosome.</title>
        <authorList>
            <person name="Bertazzoni S."/>
            <person name="Jones D.A.B."/>
            <person name="Phan H.T."/>
            <person name="Tan K.-C."/>
            <person name="Hane J.K."/>
        </authorList>
    </citation>
    <scope>NUCLEOTIDE SEQUENCE [LARGE SCALE GENOMIC DNA]</scope>
    <source>
        <strain evidence="8">SN15 / ATCC MYA-4574 / FGSC 10173)</strain>
    </source>
</reference>